<evidence type="ECO:0008006" key="3">
    <source>
        <dbReference type="Google" id="ProtNLM"/>
    </source>
</evidence>
<reference evidence="2" key="1">
    <citation type="submission" date="2012-11" db="EMBL/GenBank/DDBJ databases">
        <authorList>
            <person name="Lucero-Rivera Y.E."/>
            <person name="Tovar-Ramirez D."/>
        </authorList>
    </citation>
    <scope>NUCLEOTIDE SEQUENCE [LARGE SCALE GENOMIC DNA]</scope>
    <source>
        <strain evidence="2">Araruama</strain>
    </source>
</reference>
<name>A0A1V1NSA0_9BACT</name>
<sequence length="104" mass="12294">MQQKPYFIITIDTEGDNLWANPTHVSTKNAAFLNRFQDLCEKYSMKPTYLTNYEMANDSVFKKLGLDIIHRKVGEIGMHLHAWDMPPNYQLTENDLRYHPYLIE</sequence>
<accession>A0A1V1NSA0</accession>
<evidence type="ECO:0000313" key="2">
    <source>
        <dbReference type="Proteomes" id="UP000189670"/>
    </source>
</evidence>
<dbReference type="AlphaFoldDB" id="A0A1V1NSA0"/>
<protein>
    <recommendedName>
        <fullName evidence="3">Deacetylase</fullName>
    </recommendedName>
</protein>
<dbReference type="Proteomes" id="UP000189670">
    <property type="component" value="Unassembled WGS sequence"/>
</dbReference>
<organism evidence="1 2">
    <name type="scientific">Candidatus Magnetoglobus multicellularis str. Araruama</name>
    <dbReference type="NCBI Taxonomy" id="890399"/>
    <lineage>
        <taxon>Bacteria</taxon>
        <taxon>Pseudomonadati</taxon>
        <taxon>Thermodesulfobacteriota</taxon>
        <taxon>Desulfobacteria</taxon>
        <taxon>Desulfobacterales</taxon>
        <taxon>Desulfobacteraceae</taxon>
        <taxon>Candidatus Magnetoglobus</taxon>
    </lineage>
</organism>
<proteinExistence type="predicted"/>
<feature type="non-terminal residue" evidence="1">
    <location>
        <position position="104"/>
    </location>
</feature>
<comment type="caution">
    <text evidence="1">The sequence shown here is derived from an EMBL/GenBank/DDBJ whole genome shotgun (WGS) entry which is preliminary data.</text>
</comment>
<evidence type="ECO:0000313" key="1">
    <source>
        <dbReference type="EMBL" id="ETR65472.1"/>
    </source>
</evidence>
<gene>
    <name evidence="1" type="ORF">OMM_14198</name>
</gene>
<dbReference type="EMBL" id="ATBP01002788">
    <property type="protein sequence ID" value="ETR65472.1"/>
    <property type="molecule type" value="Genomic_DNA"/>
</dbReference>